<accession>A0AA86SJM6</accession>
<sequence>MSDNLARASSAREYRIELQQVGINTATSPMLNEIAFIFQSFRAKKFERGSLPCHSEGEIKVDEPIPDASRRFVWGLTMENKRASLARLDKRIRSAFKG</sequence>
<dbReference type="AlphaFoldDB" id="A0AA86SJM6"/>
<dbReference type="Gramene" id="rna-AYBTSS11_LOCUS12929">
    <property type="protein sequence ID" value="CAJ1947952.1"/>
    <property type="gene ID" value="gene-AYBTSS11_LOCUS12929"/>
</dbReference>
<reference evidence="1" key="1">
    <citation type="submission" date="2023-10" db="EMBL/GenBank/DDBJ databases">
        <authorList>
            <person name="Domelevo Entfellner J.-B."/>
        </authorList>
    </citation>
    <scope>NUCLEOTIDE SEQUENCE</scope>
</reference>
<dbReference type="Proteomes" id="UP001189624">
    <property type="component" value="Chromosome 4"/>
</dbReference>
<proteinExistence type="predicted"/>
<protein>
    <submittedName>
        <fullName evidence="1">Uncharacterized protein</fullName>
    </submittedName>
</protein>
<name>A0AA86SJM6_9FABA</name>
<gene>
    <name evidence="1" type="ORF">AYBTSS11_LOCUS12929</name>
</gene>
<evidence type="ECO:0000313" key="2">
    <source>
        <dbReference type="Proteomes" id="UP001189624"/>
    </source>
</evidence>
<dbReference type="EMBL" id="OY731401">
    <property type="protein sequence ID" value="CAJ1947952.1"/>
    <property type="molecule type" value="Genomic_DNA"/>
</dbReference>
<organism evidence="1 2">
    <name type="scientific">Sphenostylis stenocarpa</name>
    <dbReference type="NCBI Taxonomy" id="92480"/>
    <lineage>
        <taxon>Eukaryota</taxon>
        <taxon>Viridiplantae</taxon>
        <taxon>Streptophyta</taxon>
        <taxon>Embryophyta</taxon>
        <taxon>Tracheophyta</taxon>
        <taxon>Spermatophyta</taxon>
        <taxon>Magnoliopsida</taxon>
        <taxon>eudicotyledons</taxon>
        <taxon>Gunneridae</taxon>
        <taxon>Pentapetalae</taxon>
        <taxon>rosids</taxon>
        <taxon>fabids</taxon>
        <taxon>Fabales</taxon>
        <taxon>Fabaceae</taxon>
        <taxon>Papilionoideae</taxon>
        <taxon>50 kb inversion clade</taxon>
        <taxon>NPAAA clade</taxon>
        <taxon>indigoferoid/millettioid clade</taxon>
        <taxon>Phaseoleae</taxon>
        <taxon>Sphenostylis</taxon>
    </lineage>
</organism>
<keyword evidence="2" id="KW-1185">Reference proteome</keyword>
<evidence type="ECO:0000313" key="1">
    <source>
        <dbReference type="EMBL" id="CAJ1947952.1"/>
    </source>
</evidence>